<accession>A0A9D2EGK3</accession>
<sequence>MADAGGFEYRERGGTVHITHHGVHATTLRGQRAAEFLARVDREDPQELMARLTGNYRRGNERVAKQHPRNRRR</sequence>
<dbReference type="EMBL" id="DXBY01000255">
    <property type="protein sequence ID" value="HIZ37030.1"/>
    <property type="molecule type" value="Genomic_DNA"/>
</dbReference>
<feature type="region of interest" description="Disordered" evidence="1">
    <location>
        <begin position="51"/>
        <end position="73"/>
    </location>
</feature>
<reference evidence="2" key="2">
    <citation type="submission" date="2021-04" db="EMBL/GenBank/DDBJ databases">
        <authorList>
            <person name="Gilroy R."/>
        </authorList>
    </citation>
    <scope>NUCLEOTIDE SEQUENCE</scope>
    <source>
        <strain evidence="2">ChiGjej4B4-7305</strain>
    </source>
</reference>
<reference evidence="2" key="1">
    <citation type="journal article" date="2021" name="PeerJ">
        <title>Extensive microbial diversity within the chicken gut microbiome revealed by metagenomics and culture.</title>
        <authorList>
            <person name="Gilroy R."/>
            <person name="Ravi A."/>
            <person name="Getino M."/>
            <person name="Pursley I."/>
            <person name="Horton D.L."/>
            <person name="Alikhan N.F."/>
            <person name="Baker D."/>
            <person name="Gharbi K."/>
            <person name="Hall N."/>
            <person name="Watson M."/>
            <person name="Adriaenssens E.M."/>
            <person name="Foster-Nyarko E."/>
            <person name="Jarju S."/>
            <person name="Secka A."/>
            <person name="Antonio M."/>
            <person name="Oren A."/>
            <person name="Chaudhuri R.R."/>
            <person name="La Ragione R."/>
            <person name="Hildebrand F."/>
            <person name="Pallen M.J."/>
        </authorList>
    </citation>
    <scope>NUCLEOTIDE SEQUENCE</scope>
    <source>
        <strain evidence="2">ChiGjej4B4-7305</strain>
    </source>
</reference>
<proteinExistence type="predicted"/>
<protein>
    <submittedName>
        <fullName evidence="2">Uncharacterized protein</fullName>
    </submittedName>
</protein>
<organism evidence="2 3">
    <name type="scientific">Candidatus Ruania gallistercoris</name>
    <dbReference type="NCBI Taxonomy" id="2838746"/>
    <lineage>
        <taxon>Bacteria</taxon>
        <taxon>Bacillati</taxon>
        <taxon>Actinomycetota</taxon>
        <taxon>Actinomycetes</taxon>
        <taxon>Micrococcales</taxon>
        <taxon>Ruaniaceae</taxon>
        <taxon>Ruania</taxon>
    </lineage>
</organism>
<evidence type="ECO:0000313" key="3">
    <source>
        <dbReference type="Proteomes" id="UP000824037"/>
    </source>
</evidence>
<evidence type="ECO:0000256" key="1">
    <source>
        <dbReference type="SAM" id="MobiDB-lite"/>
    </source>
</evidence>
<name>A0A9D2EGK3_9MICO</name>
<evidence type="ECO:0000313" key="2">
    <source>
        <dbReference type="EMBL" id="HIZ37030.1"/>
    </source>
</evidence>
<dbReference type="Proteomes" id="UP000824037">
    <property type="component" value="Unassembled WGS sequence"/>
</dbReference>
<gene>
    <name evidence="2" type="ORF">H9815_14750</name>
</gene>
<comment type="caution">
    <text evidence="2">The sequence shown here is derived from an EMBL/GenBank/DDBJ whole genome shotgun (WGS) entry which is preliminary data.</text>
</comment>
<dbReference type="AlphaFoldDB" id="A0A9D2EGK3"/>